<dbReference type="GO" id="GO:0003964">
    <property type="term" value="F:RNA-directed DNA polymerase activity"/>
    <property type="evidence" value="ECO:0007669"/>
    <property type="project" value="UniProtKB-KW"/>
</dbReference>
<dbReference type="SMART" id="SM00356">
    <property type="entry name" value="ZnF_C3H1"/>
    <property type="match status" value="1"/>
</dbReference>
<feature type="domain" description="C3H1-type" evidence="6">
    <location>
        <begin position="102"/>
        <end position="129"/>
    </location>
</feature>
<dbReference type="InterPro" id="IPR056924">
    <property type="entry name" value="SH3_Tf2-1"/>
</dbReference>
<gene>
    <name evidence="7" type="ORF">Tco_0874920</name>
</gene>
<evidence type="ECO:0000256" key="3">
    <source>
        <dbReference type="ARBA" id="ARBA00022833"/>
    </source>
</evidence>
<evidence type="ECO:0000256" key="4">
    <source>
        <dbReference type="PROSITE-ProRule" id="PRU00723"/>
    </source>
</evidence>
<keyword evidence="8" id="KW-1185">Reference proteome</keyword>
<accession>A0ABQ5BSV5</accession>
<protein>
    <submittedName>
        <fullName evidence="7">Reverse transcriptase domain-containing protein</fullName>
    </submittedName>
</protein>
<keyword evidence="1 4" id="KW-0479">Metal-binding</keyword>
<dbReference type="Gene3D" id="4.10.1000.10">
    <property type="entry name" value="Zinc finger, CCCH-type"/>
    <property type="match status" value="1"/>
</dbReference>
<comment type="caution">
    <text evidence="7">The sequence shown here is derived from an EMBL/GenBank/DDBJ whole genome shotgun (WGS) entry which is preliminary data.</text>
</comment>
<dbReference type="InterPro" id="IPR000571">
    <property type="entry name" value="Znf_CCCH"/>
</dbReference>
<dbReference type="SUPFAM" id="SSF90229">
    <property type="entry name" value="CCCH zinc finger"/>
    <property type="match status" value="1"/>
</dbReference>
<reference evidence="7" key="1">
    <citation type="journal article" date="2022" name="Int. J. Mol. Sci.">
        <title>Draft Genome of Tanacetum Coccineum: Genomic Comparison of Closely Related Tanacetum-Family Plants.</title>
        <authorList>
            <person name="Yamashiro T."/>
            <person name="Shiraishi A."/>
            <person name="Nakayama K."/>
            <person name="Satake H."/>
        </authorList>
    </citation>
    <scope>NUCLEOTIDE SEQUENCE</scope>
</reference>
<evidence type="ECO:0000313" key="7">
    <source>
        <dbReference type="EMBL" id="GJT16214.1"/>
    </source>
</evidence>
<feature type="region of interest" description="Disordered" evidence="5">
    <location>
        <begin position="128"/>
        <end position="159"/>
    </location>
</feature>
<name>A0ABQ5BSV5_9ASTR</name>
<evidence type="ECO:0000256" key="1">
    <source>
        <dbReference type="ARBA" id="ARBA00022723"/>
    </source>
</evidence>
<feature type="compositionally biased region" description="Polar residues" evidence="5">
    <location>
        <begin position="66"/>
        <end position="88"/>
    </location>
</feature>
<dbReference type="Proteomes" id="UP001151760">
    <property type="component" value="Unassembled WGS sequence"/>
</dbReference>
<proteinExistence type="predicted"/>
<feature type="zinc finger region" description="C3H1-type" evidence="4">
    <location>
        <begin position="102"/>
        <end position="129"/>
    </location>
</feature>
<keyword evidence="7" id="KW-0548">Nucleotidyltransferase</keyword>
<keyword evidence="7" id="KW-0695">RNA-directed DNA polymerase</keyword>
<sequence length="782" mass="88602">MVPEKLDLQESNYSTWSYFFKGHCSNFNVLNHIDGSTSTSDPPTDEWITADSIVTTEEMRLRSKQPILSTSATSSSPQVLLATSQPRIQDNRNNRDRDARNENKTEICRNFGRGYCRWGTNCHFIHASPKGTNNPRPNSSQHNTRSMQQGPGHTGLNSASQQHLLSLIQAQQNLLAQYGLSISQGQQPVQHNNTMGLRPNAPPGFQQTQPHQPTFGFNGHQQALYSAARAAVQNLICLLWFDNSRTQLPHAFLIPFDLTGSGLTQIGTWILTLEDMLRACVIDFGSGWDKHLPLAEFSYNNKRKCRSQICWSEVGYVQLTRPKMIRETTKVIVQIKNRLLATCSRQKSYAGVTRKPLEFEVGGKVMLKVSPWKGVVRFGKRGKLSPRYIGPFKILSRVGPVAYKLELPRGLQGIHNTFHVSNLKKCLSDEDLIIPLDEVRIDEKLHFIEEPIEIIDREGVFRVKWAEVMENDYYFSYQVSSYNRFRQRLINLLHCKWDEVVVIEDDEVVISDGVKLPNVKIESTPGRTLSRNGSSYMDVHSSNGKRAIDQLDVIQNGNSKKRISTKKDGVIRILPPVTAAKIQAVEKERKAKNILLMVIPKEHMRRFHGTDDAKEIWEAIRTRFGGYDRFQQLLSQLEAHGAEVSTKDANHKFLRSLPPAWSNLAMTIRTKPDVDTLSIDDLYNNLRVFEQEIQGASKTLSSAQNVAFVSQSKSSTNKVKSSFIGAYSTCTPSTSSTNIPEKEALVGFADEIDDLEIEEMDINWQIAMIAIRMKKFYEKTNK</sequence>
<feature type="compositionally biased region" description="Polar residues" evidence="5">
    <location>
        <begin position="130"/>
        <end position="159"/>
    </location>
</feature>
<organism evidence="7 8">
    <name type="scientific">Tanacetum coccineum</name>
    <dbReference type="NCBI Taxonomy" id="301880"/>
    <lineage>
        <taxon>Eukaryota</taxon>
        <taxon>Viridiplantae</taxon>
        <taxon>Streptophyta</taxon>
        <taxon>Embryophyta</taxon>
        <taxon>Tracheophyta</taxon>
        <taxon>Spermatophyta</taxon>
        <taxon>Magnoliopsida</taxon>
        <taxon>eudicotyledons</taxon>
        <taxon>Gunneridae</taxon>
        <taxon>Pentapetalae</taxon>
        <taxon>asterids</taxon>
        <taxon>campanulids</taxon>
        <taxon>Asterales</taxon>
        <taxon>Asteraceae</taxon>
        <taxon>Asteroideae</taxon>
        <taxon>Anthemideae</taxon>
        <taxon>Anthemidinae</taxon>
        <taxon>Tanacetum</taxon>
    </lineage>
</organism>
<evidence type="ECO:0000256" key="2">
    <source>
        <dbReference type="ARBA" id="ARBA00022771"/>
    </source>
</evidence>
<evidence type="ECO:0000256" key="5">
    <source>
        <dbReference type="SAM" id="MobiDB-lite"/>
    </source>
</evidence>
<keyword evidence="3 4" id="KW-0862">Zinc</keyword>
<evidence type="ECO:0000259" key="6">
    <source>
        <dbReference type="PROSITE" id="PS50103"/>
    </source>
</evidence>
<keyword evidence="7" id="KW-0808">Transferase</keyword>
<reference evidence="7" key="2">
    <citation type="submission" date="2022-01" db="EMBL/GenBank/DDBJ databases">
        <authorList>
            <person name="Yamashiro T."/>
            <person name="Shiraishi A."/>
            <person name="Satake H."/>
            <person name="Nakayama K."/>
        </authorList>
    </citation>
    <scope>NUCLEOTIDE SEQUENCE</scope>
</reference>
<feature type="compositionally biased region" description="Basic and acidic residues" evidence="5">
    <location>
        <begin position="89"/>
        <end position="101"/>
    </location>
</feature>
<dbReference type="Pfam" id="PF24626">
    <property type="entry name" value="SH3_Tf2-1"/>
    <property type="match status" value="1"/>
</dbReference>
<evidence type="ECO:0000313" key="8">
    <source>
        <dbReference type="Proteomes" id="UP001151760"/>
    </source>
</evidence>
<keyword evidence="2 4" id="KW-0863">Zinc-finger</keyword>
<dbReference type="PANTHER" id="PTHR46148">
    <property type="entry name" value="CHROMO DOMAIN-CONTAINING PROTEIN"/>
    <property type="match status" value="1"/>
</dbReference>
<dbReference type="PANTHER" id="PTHR46148:SF59">
    <property type="entry name" value="NUCLEOTIDYLTRANSFERASE, RIBONUCLEASE H"/>
    <property type="match status" value="1"/>
</dbReference>
<feature type="region of interest" description="Disordered" evidence="5">
    <location>
        <begin position="61"/>
        <end position="101"/>
    </location>
</feature>
<dbReference type="Pfam" id="PF00642">
    <property type="entry name" value="zf-CCCH"/>
    <property type="match status" value="1"/>
</dbReference>
<dbReference type="EMBL" id="BQNB010013457">
    <property type="protein sequence ID" value="GJT16214.1"/>
    <property type="molecule type" value="Genomic_DNA"/>
</dbReference>
<feature type="region of interest" description="Disordered" evidence="5">
    <location>
        <begin position="187"/>
        <end position="213"/>
    </location>
</feature>
<dbReference type="InterPro" id="IPR036855">
    <property type="entry name" value="Znf_CCCH_sf"/>
</dbReference>
<dbReference type="PROSITE" id="PS50103">
    <property type="entry name" value="ZF_C3H1"/>
    <property type="match status" value="1"/>
</dbReference>